<reference evidence="2 3" key="1">
    <citation type="journal article" date="2014" name="Appl. Environ. Microbiol.">
        <title>Profile of Secreted Hydrolases, Associated Proteins, and SlpA in Thermoanaerobacterium saccharolyticum during the Degradation of Hemicellulose.</title>
        <authorList>
            <person name="Currie D.H."/>
            <person name="Guss A.M."/>
            <person name="Herring C.D."/>
            <person name="Giannone R.J."/>
            <person name="Johnson C.M."/>
            <person name="Lankford P.K."/>
            <person name="Brown S.D."/>
            <person name="Hettich R.L."/>
            <person name="Lynd L.R."/>
        </authorList>
    </citation>
    <scope>NUCLEOTIDE SEQUENCE [LARGE SCALE GENOMIC DNA]</scope>
    <source>
        <strain evidence="3">DSM 8691 / JW/SL-YS485</strain>
    </source>
</reference>
<keyword evidence="3" id="KW-1185">Reference proteome</keyword>
<dbReference type="Proteomes" id="UP000006178">
    <property type="component" value="Chromosome"/>
</dbReference>
<dbReference type="KEGG" id="tsh:Tsac_2434"/>
<sequence>MYECEVRENCKTYVQGECWICENYSLYWPEDKRILCKRQIQEREERKLKRKMKKENEASKRGKRAKRKGWEGENEVVKLLQKYGIEAERVPLSGALKSTKYSCDVVANINGEKRIEVKRRKTGLTSIYNWLNEDENSNLLMMRQDNKDWLVCMTFEEFLNLISKEVS</sequence>
<dbReference type="STRING" id="1094508.Tsac_2434"/>
<gene>
    <name evidence="2" type="ordered locus">Tsac_2434</name>
</gene>
<accession>I3VY37</accession>
<dbReference type="Gene3D" id="3.40.1350.10">
    <property type="match status" value="1"/>
</dbReference>
<dbReference type="GO" id="GO:0003676">
    <property type="term" value="F:nucleic acid binding"/>
    <property type="evidence" value="ECO:0007669"/>
    <property type="project" value="InterPro"/>
</dbReference>
<evidence type="ECO:0000313" key="3">
    <source>
        <dbReference type="Proteomes" id="UP000006178"/>
    </source>
</evidence>
<dbReference type="BioCyc" id="TSAC1094508:GLMA-2464-MONOMER"/>
<dbReference type="InterPro" id="IPR011335">
    <property type="entry name" value="Restrct_endonuc-II-like"/>
</dbReference>
<dbReference type="PATRIC" id="fig|1094508.3.peg.2468"/>
<dbReference type="InterPro" id="IPR056931">
    <property type="entry name" value="D14-like"/>
</dbReference>
<protein>
    <submittedName>
        <fullName evidence="2">Uncharacterized protein</fullName>
    </submittedName>
</protein>
<dbReference type="InterPro" id="IPR011856">
    <property type="entry name" value="tRNA_endonuc-like_dom_sf"/>
</dbReference>
<dbReference type="eggNOG" id="COG1591">
    <property type="taxonomic scope" value="Bacteria"/>
</dbReference>
<feature type="region of interest" description="Disordered" evidence="1">
    <location>
        <begin position="47"/>
        <end position="70"/>
    </location>
</feature>
<dbReference type="AlphaFoldDB" id="I3VY37"/>
<dbReference type="SUPFAM" id="SSF52980">
    <property type="entry name" value="Restriction endonuclease-like"/>
    <property type="match status" value="1"/>
</dbReference>
<evidence type="ECO:0000313" key="2">
    <source>
        <dbReference type="EMBL" id="AFK87432.1"/>
    </source>
</evidence>
<dbReference type="Pfam" id="PF24608">
    <property type="entry name" value="PDDEXK_15"/>
    <property type="match status" value="1"/>
</dbReference>
<proteinExistence type="predicted"/>
<dbReference type="EMBL" id="CP003184">
    <property type="protein sequence ID" value="AFK87432.1"/>
    <property type="molecule type" value="Genomic_DNA"/>
</dbReference>
<organism evidence="2 3">
    <name type="scientific">Thermoanaerobacterium saccharolyticum (strain DSM 8691 / JW/SL-YS485)</name>
    <dbReference type="NCBI Taxonomy" id="1094508"/>
    <lineage>
        <taxon>Bacteria</taxon>
        <taxon>Bacillati</taxon>
        <taxon>Bacillota</taxon>
        <taxon>Clostridia</taxon>
        <taxon>Thermoanaerobacterales</taxon>
        <taxon>Thermoanaerobacteraceae</taxon>
        <taxon>Thermoanaerobacterium</taxon>
    </lineage>
</organism>
<name>I3VY37_THESW</name>
<evidence type="ECO:0000256" key="1">
    <source>
        <dbReference type="SAM" id="MobiDB-lite"/>
    </source>
</evidence>